<dbReference type="AlphaFoldDB" id="A0A6C0JNK8"/>
<evidence type="ECO:0000256" key="1">
    <source>
        <dbReference type="SAM" id="Coils"/>
    </source>
</evidence>
<accession>A0A6C0JNK8</accession>
<organism evidence="2">
    <name type="scientific">viral metagenome</name>
    <dbReference type="NCBI Taxonomy" id="1070528"/>
    <lineage>
        <taxon>unclassified sequences</taxon>
        <taxon>metagenomes</taxon>
        <taxon>organismal metagenomes</taxon>
    </lineage>
</organism>
<name>A0A6C0JNK8_9ZZZZ</name>
<evidence type="ECO:0000313" key="2">
    <source>
        <dbReference type="EMBL" id="QHU06953.1"/>
    </source>
</evidence>
<reference evidence="2" key="1">
    <citation type="journal article" date="2020" name="Nature">
        <title>Giant virus diversity and host interactions through global metagenomics.</title>
        <authorList>
            <person name="Schulz F."/>
            <person name="Roux S."/>
            <person name="Paez-Espino D."/>
            <person name="Jungbluth S."/>
            <person name="Walsh D.A."/>
            <person name="Denef V.J."/>
            <person name="McMahon K.D."/>
            <person name="Konstantinidis K.T."/>
            <person name="Eloe-Fadrosh E.A."/>
            <person name="Kyrpides N.C."/>
            <person name="Woyke T."/>
        </authorList>
    </citation>
    <scope>NUCLEOTIDE SEQUENCE</scope>
    <source>
        <strain evidence="2">GVMAG-S-1038524-41</strain>
    </source>
</reference>
<feature type="coiled-coil region" evidence="1">
    <location>
        <begin position="5"/>
        <end position="49"/>
    </location>
</feature>
<sequence length="60" mass="7129">MKIELQAAKEQLIQHRKEFDRLSKDVKKSDKLAERIAKLTKDLNTVKTEQKRSNKTSREF</sequence>
<protein>
    <submittedName>
        <fullName evidence="2">Uncharacterized protein</fullName>
    </submittedName>
</protein>
<dbReference type="EMBL" id="MN740669">
    <property type="protein sequence ID" value="QHU06953.1"/>
    <property type="molecule type" value="Genomic_DNA"/>
</dbReference>
<proteinExistence type="predicted"/>
<keyword evidence="1" id="KW-0175">Coiled coil</keyword>